<accession>A0A7G5GZM4</accession>
<organism evidence="1 2">
    <name type="scientific">Spirosoma foliorum</name>
    <dbReference type="NCBI Taxonomy" id="2710596"/>
    <lineage>
        <taxon>Bacteria</taxon>
        <taxon>Pseudomonadati</taxon>
        <taxon>Bacteroidota</taxon>
        <taxon>Cytophagia</taxon>
        <taxon>Cytophagales</taxon>
        <taxon>Cytophagaceae</taxon>
        <taxon>Spirosoma</taxon>
    </lineage>
</organism>
<evidence type="ECO:0000313" key="2">
    <source>
        <dbReference type="Proteomes" id="UP000515369"/>
    </source>
</evidence>
<dbReference type="EMBL" id="CP059732">
    <property type="protein sequence ID" value="QMW04316.1"/>
    <property type="molecule type" value="Genomic_DNA"/>
</dbReference>
<sequence>MNIYVIAGPPGIGKSTSGKNFIPRKTPIIDQDLAGYQYKKQGFADYQDLASLSTQQKVREYLFAEESFALELNLGFPSHYQYLQSIAGFNSANQIHLLLFFTDNLSLCIDRARIRYLSGGHEVKPEIIEEMYASTLPLFEQNKKLFSSIRLIDVQNTSMVEPRQYTENLPAWIVSDGLNGYLIP</sequence>
<evidence type="ECO:0008006" key="3">
    <source>
        <dbReference type="Google" id="ProtNLM"/>
    </source>
</evidence>
<reference evidence="1 2" key="1">
    <citation type="submission" date="2020-07" db="EMBL/GenBank/DDBJ databases">
        <title>Spirosoma foliorum sp. nov., isolated from the leaves on the Nejang mountain Korea, Republic of.</title>
        <authorList>
            <person name="Ho H."/>
            <person name="Lee Y.-J."/>
            <person name="Nurcahyanto D.-A."/>
            <person name="Kim S.-G."/>
        </authorList>
    </citation>
    <scope>NUCLEOTIDE SEQUENCE [LARGE SCALE GENOMIC DNA]</scope>
    <source>
        <strain evidence="1 2">PL0136</strain>
    </source>
</reference>
<proteinExistence type="predicted"/>
<dbReference type="Proteomes" id="UP000515369">
    <property type="component" value="Chromosome"/>
</dbReference>
<dbReference type="AlphaFoldDB" id="A0A7G5GZM4"/>
<evidence type="ECO:0000313" key="1">
    <source>
        <dbReference type="EMBL" id="QMW04316.1"/>
    </source>
</evidence>
<dbReference type="SUPFAM" id="SSF52540">
    <property type="entry name" value="P-loop containing nucleoside triphosphate hydrolases"/>
    <property type="match status" value="1"/>
</dbReference>
<dbReference type="InterPro" id="IPR027417">
    <property type="entry name" value="P-loop_NTPase"/>
</dbReference>
<keyword evidence="2" id="KW-1185">Reference proteome</keyword>
<dbReference type="KEGG" id="sfol:H3H32_05040"/>
<dbReference type="Gene3D" id="3.40.50.300">
    <property type="entry name" value="P-loop containing nucleotide triphosphate hydrolases"/>
    <property type="match status" value="1"/>
</dbReference>
<gene>
    <name evidence="1" type="ORF">H3H32_05040</name>
</gene>
<protein>
    <recommendedName>
        <fullName evidence="3">UDP-N-acetylglucosamine kinase</fullName>
    </recommendedName>
</protein>
<name>A0A7G5GZM4_9BACT</name>
<dbReference type="RefSeq" id="WP_182461570.1">
    <property type="nucleotide sequence ID" value="NZ_CP059732.1"/>
</dbReference>